<dbReference type="Pfam" id="PF04389">
    <property type="entry name" value="Peptidase_M28"/>
    <property type="match status" value="1"/>
</dbReference>
<reference evidence="3 4" key="1">
    <citation type="submission" date="2019-02" db="EMBL/GenBank/DDBJ databases">
        <title>Draft genome sequences of novel Actinobacteria.</title>
        <authorList>
            <person name="Sahin N."/>
            <person name="Ay H."/>
            <person name="Saygin H."/>
        </authorList>
    </citation>
    <scope>NUCLEOTIDE SEQUENCE [LARGE SCALE GENOMIC DNA]</scope>
    <source>
        <strain evidence="3 4">8K307</strain>
    </source>
</reference>
<dbReference type="SUPFAM" id="SSF53187">
    <property type="entry name" value="Zn-dependent exopeptidases"/>
    <property type="match status" value="1"/>
</dbReference>
<organism evidence="3 4">
    <name type="scientific">Jiangella aurantiaca</name>
    <dbReference type="NCBI Taxonomy" id="2530373"/>
    <lineage>
        <taxon>Bacteria</taxon>
        <taxon>Bacillati</taxon>
        <taxon>Actinomycetota</taxon>
        <taxon>Actinomycetes</taxon>
        <taxon>Jiangellales</taxon>
        <taxon>Jiangellaceae</taxon>
        <taxon>Jiangella</taxon>
    </lineage>
</organism>
<dbReference type="EMBL" id="SMLB01000010">
    <property type="protein sequence ID" value="TDD70194.1"/>
    <property type="molecule type" value="Genomic_DNA"/>
</dbReference>
<feature type="compositionally biased region" description="Pro residues" evidence="1">
    <location>
        <begin position="72"/>
        <end position="95"/>
    </location>
</feature>
<keyword evidence="4" id="KW-1185">Reference proteome</keyword>
<dbReference type="GO" id="GO:0006508">
    <property type="term" value="P:proteolysis"/>
    <property type="evidence" value="ECO:0007669"/>
    <property type="project" value="InterPro"/>
</dbReference>
<evidence type="ECO:0000313" key="3">
    <source>
        <dbReference type="EMBL" id="TDD70194.1"/>
    </source>
</evidence>
<dbReference type="AlphaFoldDB" id="A0A4R5AGY0"/>
<gene>
    <name evidence="3" type="ORF">E1262_10085</name>
</gene>
<dbReference type="InterPro" id="IPR007484">
    <property type="entry name" value="Peptidase_M28"/>
</dbReference>
<feature type="region of interest" description="Disordered" evidence="1">
    <location>
        <begin position="46"/>
        <end position="96"/>
    </location>
</feature>
<evidence type="ECO:0000259" key="2">
    <source>
        <dbReference type="Pfam" id="PF04389"/>
    </source>
</evidence>
<evidence type="ECO:0000313" key="4">
    <source>
        <dbReference type="Proteomes" id="UP000295217"/>
    </source>
</evidence>
<dbReference type="PANTHER" id="PTHR12147">
    <property type="entry name" value="METALLOPEPTIDASE M28 FAMILY MEMBER"/>
    <property type="match status" value="1"/>
</dbReference>
<dbReference type="OrthoDB" id="345880at2"/>
<evidence type="ECO:0000256" key="1">
    <source>
        <dbReference type="SAM" id="MobiDB-lite"/>
    </source>
</evidence>
<dbReference type="InterPro" id="IPR045175">
    <property type="entry name" value="M28_fam"/>
</dbReference>
<name>A0A4R5AGY0_9ACTN</name>
<dbReference type="GO" id="GO:0008235">
    <property type="term" value="F:metalloexopeptidase activity"/>
    <property type="evidence" value="ECO:0007669"/>
    <property type="project" value="InterPro"/>
</dbReference>
<feature type="domain" description="Peptidase M28" evidence="2">
    <location>
        <begin position="163"/>
        <end position="355"/>
    </location>
</feature>
<accession>A0A4R5AGY0</accession>
<sequence length="359" mass="36690">MPTILPTPTDRVRLSRVARAADVPCSVARHRLAAAAALVLTATACSGGADEPASAPPPSVSQIPAPTATSPTPTPTPTATPTTIPTPTPMPPPAFDPAAAYAVVEHLAGTIGPREATSPGFQQAAQYVVDTMTALGYEVTTTPFPVPAGNSWGVDVEAGTSRNVIVDPPGFDPTRPHVIVGAHLDTVPQAPGAEDNASGIGVMVELARMAAAQPPGLPVRFIAFGSEEPRGDGDSMHHFGSQFYVRELPAAQAAALAGMVSLDRVGVAADHVPVCTGGRGTTALRDALVAAAATAAVPVRTCENRSSDHWSFEKGDLPSARLGSIPYEAYHSPGDVPAVVDPAQLGRAGAVVWAWLGTL</sequence>
<dbReference type="Proteomes" id="UP000295217">
    <property type="component" value="Unassembled WGS sequence"/>
</dbReference>
<dbReference type="Gene3D" id="3.40.630.10">
    <property type="entry name" value="Zn peptidases"/>
    <property type="match status" value="1"/>
</dbReference>
<comment type="caution">
    <text evidence="3">The sequence shown here is derived from an EMBL/GenBank/DDBJ whole genome shotgun (WGS) entry which is preliminary data.</text>
</comment>
<protein>
    <submittedName>
        <fullName evidence="3">Zn-dependent exopeptidase M28</fullName>
    </submittedName>
</protein>
<proteinExistence type="predicted"/>
<dbReference type="PANTHER" id="PTHR12147:SF26">
    <property type="entry name" value="PEPTIDASE M28 DOMAIN-CONTAINING PROTEIN"/>
    <property type="match status" value="1"/>
</dbReference>